<dbReference type="Proteomes" id="UP000823858">
    <property type="component" value="Unassembled WGS sequence"/>
</dbReference>
<reference evidence="1" key="1">
    <citation type="journal article" date="2021" name="PeerJ">
        <title>Extensive microbial diversity within the chicken gut microbiome revealed by metagenomics and culture.</title>
        <authorList>
            <person name="Gilroy R."/>
            <person name="Ravi A."/>
            <person name="Getino M."/>
            <person name="Pursley I."/>
            <person name="Horton D.L."/>
            <person name="Alikhan N.F."/>
            <person name="Baker D."/>
            <person name="Gharbi K."/>
            <person name="Hall N."/>
            <person name="Watson M."/>
            <person name="Adriaenssens E.M."/>
            <person name="Foster-Nyarko E."/>
            <person name="Jarju S."/>
            <person name="Secka A."/>
            <person name="Antonio M."/>
            <person name="Oren A."/>
            <person name="Chaudhuri R.R."/>
            <person name="La Ragione R."/>
            <person name="Hildebrand F."/>
            <person name="Pallen M.J."/>
        </authorList>
    </citation>
    <scope>NUCLEOTIDE SEQUENCE</scope>
    <source>
        <strain evidence="1">ChiHjej13B12-4958</strain>
    </source>
</reference>
<accession>A0A9D2QFM2</accession>
<comment type="caution">
    <text evidence="1">The sequence shown here is derived from an EMBL/GenBank/DDBJ whole genome shotgun (WGS) entry which is preliminary data.</text>
</comment>
<evidence type="ECO:0000313" key="2">
    <source>
        <dbReference type="Proteomes" id="UP000823858"/>
    </source>
</evidence>
<dbReference type="EMBL" id="DWVP01000024">
    <property type="protein sequence ID" value="HJC86328.1"/>
    <property type="molecule type" value="Genomic_DNA"/>
</dbReference>
<dbReference type="AlphaFoldDB" id="A0A9D2QFM2"/>
<proteinExistence type="predicted"/>
<evidence type="ECO:0000313" key="1">
    <source>
        <dbReference type="EMBL" id="HJC86328.1"/>
    </source>
</evidence>
<reference evidence="1" key="2">
    <citation type="submission" date="2021-04" db="EMBL/GenBank/DDBJ databases">
        <authorList>
            <person name="Gilroy R."/>
        </authorList>
    </citation>
    <scope>NUCLEOTIDE SEQUENCE</scope>
    <source>
        <strain evidence="1">ChiHjej13B12-4958</strain>
    </source>
</reference>
<name>A0A9D2QFM2_9CORY</name>
<gene>
    <name evidence="1" type="ORF">H9751_12480</name>
</gene>
<organism evidence="1 2">
    <name type="scientific">Candidatus Corynebacterium faecigallinarum</name>
    <dbReference type="NCBI Taxonomy" id="2838528"/>
    <lineage>
        <taxon>Bacteria</taxon>
        <taxon>Bacillati</taxon>
        <taxon>Actinomycetota</taxon>
        <taxon>Actinomycetes</taxon>
        <taxon>Mycobacteriales</taxon>
        <taxon>Corynebacteriaceae</taxon>
        <taxon>Corynebacterium</taxon>
    </lineage>
</organism>
<sequence length="163" mass="17557">MWSGIRELHLVNDLPDGGDQVYVGDSVQIEQSGEADGNRLGTIRMELPTDQGDFGLTTVRLMVDEGSTLADHDVGEVSVRHFPDYLEDAAPSITPVGEYPGVLSSCGDLEVTLSEYDPPAPGTTSGIMGVTANAPGMRFDEVEFEQHDDNTTTVRLTLDCDPE</sequence>
<protein>
    <submittedName>
        <fullName evidence="1">Uncharacterized protein</fullName>
    </submittedName>
</protein>